<dbReference type="GO" id="GO:0009055">
    <property type="term" value="F:electron transfer activity"/>
    <property type="evidence" value="ECO:0007669"/>
    <property type="project" value="InterPro"/>
</dbReference>
<dbReference type="SUPFAM" id="SSF52218">
    <property type="entry name" value="Flavoproteins"/>
    <property type="match status" value="1"/>
</dbReference>
<dbReference type="AlphaFoldDB" id="A0A0D8IE20"/>
<gene>
    <name evidence="6" type="ORF">CACET_c35310</name>
</gene>
<evidence type="ECO:0000256" key="5">
    <source>
        <dbReference type="ARBA" id="ARBA00023004"/>
    </source>
</evidence>
<dbReference type="GO" id="GO:0016651">
    <property type="term" value="F:oxidoreductase activity, acting on NAD(P)H"/>
    <property type="evidence" value="ECO:0007669"/>
    <property type="project" value="UniProtKB-ARBA"/>
</dbReference>
<dbReference type="CDD" id="cd07709">
    <property type="entry name" value="flavodiiron_proteins_MBL-fold"/>
    <property type="match status" value="1"/>
</dbReference>
<dbReference type="PANTHER" id="PTHR32145">
    <property type="entry name" value="DIFLAVIN FLAVOPROTEIN A 2-RELATED"/>
    <property type="match status" value="1"/>
</dbReference>
<dbReference type="STRING" id="84022.CACET_c35310"/>
<dbReference type="InterPro" id="IPR008254">
    <property type="entry name" value="Flavodoxin/NO_synth"/>
</dbReference>
<dbReference type="Pfam" id="PF19583">
    <property type="entry name" value="ODP"/>
    <property type="match status" value="1"/>
</dbReference>
<dbReference type="PIRSF" id="PIRSF005243">
    <property type="entry name" value="ROO"/>
    <property type="match status" value="1"/>
</dbReference>
<comment type="similarity">
    <text evidence="2">In the N-terminal section; belongs to the zinc metallo-hydrolase group 3 family.</text>
</comment>
<evidence type="ECO:0000256" key="2">
    <source>
        <dbReference type="ARBA" id="ARBA00007121"/>
    </source>
</evidence>
<evidence type="ECO:0000256" key="4">
    <source>
        <dbReference type="ARBA" id="ARBA00022982"/>
    </source>
</evidence>
<proteinExistence type="inferred from homology"/>
<protein>
    <submittedName>
        <fullName evidence="6">Flavoprotein</fullName>
    </submittedName>
</protein>
<dbReference type="SMART" id="SM00849">
    <property type="entry name" value="Lactamase_B"/>
    <property type="match status" value="1"/>
</dbReference>
<dbReference type="InterPro" id="IPR045761">
    <property type="entry name" value="ODP_dom"/>
</dbReference>
<dbReference type="Proteomes" id="UP000035704">
    <property type="component" value="Chromosome"/>
</dbReference>
<organism evidence="6 7">
    <name type="scientific">Clostridium aceticum</name>
    <dbReference type="NCBI Taxonomy" id="84022"/>
    <lineage>
        <taxon>Bacteria</taxon>
        <taxon>Bacillati</taxon>
        <taxon>Bacillota</taxon>
        <taxon>Clostridia</taxon>
        <taxon>Eubacteriales</taxon>
        <taxon>Clostridiaceae</taxon>
        <taxon>Clostridium</taxon>
    </lineage>
</organism>
<accession>A0A0D8IE20</accession>
<keyword evidence="4" id="KW-0249">Electron transport</keyword>
<dbReference type="EMBL" id="CP009687">
    <property type="protein sequence ID" value="AKL96962.1"/>
    <property type="molecule type" value="Genomic_DNA"/>
</dbReference>
<keyword evidence="3" id="KW-0813">Transport</keyword>
<keyword evidence="5" id="KW-0408">Iron</keyword>
<dbReference type="PROSITE" id="PS50902">
    <property type="entry name" value="FLAVODOXIN_LIKE"/>
    <property type="match status" value="1"/>
</dbReference>
<dbReference type="InterPro" id="IPR016440">
    <property type="entry name" value="Rubredoxin-O_OxRdtase"/>
</dbReference>
<dbReference type="OrthoDB" id="9807946at2"/>
<evidence type="ECO:0000313" key="6">
    <source>
        <dbReference type="EMBL" id="AKL96962.1"/>
    </source>
</evidence>
<dbReference type="InterPro" id="IPR029039">
    <property type="entry name" value="Flavoprotein-like_sf"/>
</dbReference>
<dbReference type="PATRIC" id="fig|84022.5.peg.3692"/>
<dbReference type="GO" id="GO:0010181">
    <property type="term" value="F:FMN binding"/>
    <property type="evidence" value="ECO:0007669"/>
    <property type="project" value="InterPro"/>
</dbReference>
<reference evidence="6 7" key="1">
    <citation type="submission" date="2014-10" db="EMBL/GenBank/DDBJ databases">
        <title>Genome sequence of Clostridium aceticum DSM 1496.</title>
        <authorList>
            <person name="Poehlein A."/>
            <person name="Schiel-Bengelsdorf B."/>
            <person name="Gottschalk G."/>
            <person name="Duerre P."/>
            <person name="Daniel R."/>
        </authorList>
    </citation>
    <scope>NUCLEOTIDE SEQUENCE [LARGE SCALE GENOMIC DNA]</scope>
    <source>
        <strain evidence="6 7">DSM 1496</strain>
    </source>
</reference>
<dbReference type="KEGG" id="cace:CACET_c35310"/>
<dbReference type="GO" id="GO:0046872">
    <property type="term" value="F:metal ion binding"/>
    <property type="evidence" value="ECO:0007669"/>
    <property type="project" value="InterPro"/>
</dbReference>
<evidence type="ECO:0000313" key="7">
    <source>
        <dbReference type="Proteomes" id="UP000035704"/>
    </source>
</evidence>
<dbReference type="SUPFAM" id="SSF56281">
    <property type="entry name" value="Metallo-hydrolase/oxidoreductase"/>
    <property type="match status" value="1"/>
</dbReference>
<evidence type="ECO:0000256" key="1">
    <source>
        <dbReference type="ARBA" id="ARBA00001962"/>
    </source>
</evidence>
<dbReference type="InterPro" id="IPR001279">
    <property type="entry name" value="Metallo-B-lactamas"/>
</dbReference>
<evidence type="ECO:0000256" key="3">
    <source>
        <dbReference type="ARBA" id="ARBA00022448"/>
    </source>
</evidence>
<comment type="cofactor">
    <cofactor evidence="1">
        <name>Fe cation</name>
        <dbReference type="ChEBI" id="CHEBI:24875"/>
    </cofactor>
</comment>
<name>A0A0D8IE20_9CLOT</name>
<dbReference type="InterPro" id="IPR051285">
    <property type="entry name" value="NADH_oxidoreductase_modular"/>
</dbReference>
<dbReference type="Gene3D" id="3.40.50.360">
    <property type="match status" value="1"/>
</dbReference>
<keyword evidence="7" id="KW-1185">Reference proteome</keyword>
<sequence>MDVFEIKNKVYWSGVLDPDLETFDIIMKTPYGSTYNAYFIDDEKKVLIDTVKANFKKEYLEKLKTLTNIEEIDYVVIQHTEPDHAGSLKYILEINPHVEVFCTKAASIFLQEQINKEFKCHVIKDGEVLDIGSRKLTFITAPFLHWSDTMFTYSASDNILFSCDCFGSHYAAIDPNTIHKAEYNDALQHYYKCIMEPFAQHVLNAYGKIRDLSIDTILTSHGPILSENPQVVIKKYVDWSTEDMKTRNQKQVAVFYLSAYRNTEIMAEKIKEGLEAAGVNVAFIDAEKESIEKIHYFVNTSKGILLGSPTINKTMVKPMWDLLSLIDPMANMGKVAGVFGSYGWSGEGLNMAHALLKQMAFKLPFEPLSKKFTPSEETLQQCFELGKNFAEKI</sequence>
<dbReference type="InterPro" id="IPR036866">
    <property type="entry name" value="RibonucZ/Hydroxyglut_hydro"/>
</dbReference>
<dbReference type="Gene3D" id="3.60.15.10">
    <property type="entry name" value="Ribonuclease Z/Hydroxyacylglutathione hydrolase-like"/>
    <property type="match status" value="1"/>
</dbReference>
<dbReference type="Pfam" id="PF00258">
    <property type="entry name" value="Flavodoxin_1"/>
    <property type="match status" value="1"/>
</dbReference>
<dbReference type="PANTHER" id="PTHR32145:SF11">
    <property type="entry name" value="DIFLAVIN FLAVOPROTEIN A 2-RELATED"/>
    <property type="match status" value="1"/>
</dbReference>
<dbReference type="RefSeq" id="WP_044824378.1">
    <property type="nucleotide sequence ID" value="NZ_CP009687.1"/>
</dbReference>